<dbReference type="Pfam" id="PF13439">
    <property type="entry name" value="Glyco_transf_4"/>
    <property type="match status" value="1"/>
</dbReference>
<dbReference type="InterPro" id="IPR001296">
    <property type="entry name" value="Glyco_trans_1"/>
</dbReference>
<dbReference type="STRING" id="1798692.A3G00_00490"/>
<dbReference type="InterPro" id="IPR050194">
    <property type="entry name" value="Glycosyltransferase_grp1"/>
</dbReference>
<feature type="domain" description="Glycosyl transferase family 1" evidence="1">
    <location>
        <begin position="192"/>
        <end position="355"/>
    </location>
</feature>
<dbReference type="CDD" id="cd03801">
    <property type="entry name" value="GT4_PimA-like"/>
    <property type="match status" value="1"/>
</dbReference>
<dbReference type="GO" id="GO:0016757">
    <property type="term" value="F:glycosyltransferase activity"/>
    <property type="evidence" value="ECO:0007669"/>
    <property type="project" value="InterPro"/>
</dbReference>
<dbReference type="Gene3D" id="3.40.50.2000">
    <property type="entry name" value="Glycogen Phosphorylase B"/>
    <property type="match status" value="2"/>
</dbReference>
<name>A0A1F6MV31_9BACT</name>
<evidence type="ECO:0008006" key="5">
    <source>
        <dbReference type="Google" id="ProtNLM"/>
    </source>
</evidence>
<dbReference type="PANTHER" id="PTHR45947">
    <property type="entry name" value="SULFOQUINOVOSYL TRANSFERASE SQD2"/>
    <property type="match status" value="1"/>
</dbReference>
<sequence length="377" mass="42668">MPKKRILIFSTAYFPFVGGAEVAVKEITDRLPDYEFVMITAKLRSDLLDVEKVGNIEVHRLGNGNHWDKYRLIAPGGRYSSKLGHFDAIWGIMASYAGFAALRFKKQNMNMPFLLTLQEGDSRWQIYKHVWWCWPYFKQIFKKADKIQAISSYLADWARDLGAKNNIEVIPNGVDVDKFKDIGDKRYEIGDNVRKNLSIKKDDKIVITVSRLVKKNGVWDLVKAMKYLDGNAHLLIAGDGVLKDKLVLLVNNIGLAGRVHFLGHLNHDELLPYLQASDVFCRPSLSEGLGNVFLEAMAAGLPIVGTRVGGIPDFLKNNETGLFCDVGNPKNISENIKKILTDINLREKLIANGRRLVKEKYSWDLIAGKMRDIFESL</sequence>
<evidence type="ECO:0000313" key="3">
    <source>
        <dbReference type="EMBL" id="OGH75527.1"/>
    </source>
</evidence>
<gene>
    <name evidence="3" type="ORF">A3G00_00490</name>
</gene>
<reference evidence="3 4" key="1">
    <citation type="journal article" date="2016" name="Nat. Commun.">
        <title>Thousands of microbial genomes shed light on interconnected biogeochemical processes in an aquifer system.</title>
        <authorList>
            <person name="Anantharaman K."/>
            <person name="Brown C.T."/>
            <person name="Hug L.A."/>
            <person name="Sharon I."/>
            <person name="Castelle C.J."/>
            <person name="Probst A.J."/>
            <person name="Thomas B.C."/>
            <person name="Singh A."/>
            <person name="Wilkins M.J."/>
            <person name="Karaoz U."/>
            <person name="Brodie E.L."/>
            <person name="Williams K.H."/>
            <person name="Hubbard S.S."/>
            <person name="Banfield J.F."/>
        </authorList>
    </citation>
    <scope>NUCLEOTIDE SEQUENCE [LARGE SCALE GENOMIC DNA]</scope>
</reference>
<evidence type="ECO:0000313" key="4">
    <source>
        <dbReference type="Proteomes" id="UP000178347"/>
    </source>
</evidence>
<proteinExistence type="predicted"/>
<comment type="caution">
    <text evidence="3">The sequence shown here is derived from an EMBL/GenBank/DDBJ whole genome shotgun (WGS) entry which is preliminary data.</text>
</comment>
<accession>A0A1F6MV31</accession>
<dbReference type="PANTHER" id="PTHR45947:SF3">
    <property type="entry name" value="SULFOQUINOVOSYL TRANSFERASE SQD2"/>
    <property type="match status" value="1"/>
</dbReference>
<protein>
    <recommendedName>
        <fullName evidence="5">Glycosyl transferase family 1 domain-containing protein</fullName>
    </recommendedName>
</protein>
<dbReference type="InterPro" id="IPR028098">
    <property type="entry name" value="Glyco_trans_4-like_N"/>
</dbReference>
<dbReference type="Pfam" id="PF00534">
    <property type="entry name" value="Glycos_transf_1"/>
    <property type="match status" value="1"/>
</dbReference>
<evidence type="ECO:0000259" key="2">
    <source>
        <dbReference type="Pfam" id="PF13439"/>
    </source>
</evidence>
<dbReference type="SUPFAM" id="SSF53756">
    <property type="entry name" value="UDP-Glycosyltransferase/glycogen phosphorylase"/>
    <property type="match status" value="1"/>
</dbReference>
<dbReference type="Proteomes" id="UP000178347">
    <property type="component" value="Unassembled WGS sequence"/>
</dbReference>
<organism evidence="3 4">
    <name type="scientific">Candidatus Magasanikbacteria bacterium RIFCSPLOWO2_12_FULL_43_12</name>
    <dbReference type="NCBI Taxonomy" id="1798692"/>
    <lineage>
        <taxon>Bacteria</taxon>
        <taxon>Candidatus Magasanikiibacteriota</taxon>
    </lineage>
</organism>
<evidence type="ECO:0000259" key="1">
    <source>
        <dbReference type="Pfam" id="PF00534"/>
    </source>
</evidence>
<feature type="domain" description="Glycosyltransferase subfamily 4-like N-terminal" evidence="2">
    <location>
        <begin position="17"/>
        <end position="177"/>
    </location>
</feature>
<dbReference type="EMBL" id="MFQN01000007">
    <property type="protein sequence ID" value="OGH75527.1"/>
    <property type="molecule type" value="Genomic_DNA"/>
</dbReference>
<dbReference type="AlphaFoldDB" id="A0A1F6MV31"/>